<evidence type="ECO:0000313" key="2">
    <source>
        <dbReference type="Proteomes" id="UP000032748"/>
    </source>
</evidence>
<accession>A0A0D5Y684</accession>
<protein>
    <submittedName>
        <fullName evidence="1">Uncharacterized protein</fullName>
    </submittedName>
</protein>
<name>A0A0D5Y684_9PSED</name>
<dbReference type="Proteomes" id="UP000032748">
    <property type="component" value="Chromosome"/>
</dbReference>
<dbReference type="OrthoDB" id="7001396at2"/>
<dbReference type="KEGG" id="pcz:PCL1606_50870"/>
<dbReference type="PATRIC" id="fig|587753.10.peg.5078"/>
<dbReference type="RefSeq" id="WP_045885541.1">
    <property type="nucleotide sequence ID" value="NZ_CP011110.1"/>
</dbReference>
<evidence type="ECO:0000313" key="1">
    <source>
        <dbReference type="EMBL" id="AKA26534.1"/>
    </source>
</evidence>
<organism evidence="1 2">
    <name type="scientific">Pseudomonas chlororaphis</name>
    <dbReference type="NCBI Taxonomy" id="587753"/>
    <lineage>
        <taxon>Bacteria</taxon>
        <taxon>Pseudomonadati</taxon>
        <taxon>Pseudomonadota</taxon>
        <taxon>Gammaproteobacteria</taxon>
        <taxon>Pseudomonadales</taxon>
        <taxon>Pseudomonadaceae</taxon>
        <taxon>Pseudomonas</taxon>
    </lineage>
</organism>
<gene>
    <name evidence="1" type="ORF">PCL1606_50870</name>
</gene>
<dbReference type="EMBL" id="CP011110">
    <property type="protein sequence ID" value="AKA26534.1"/>
    <property type="molecule type" value="Genomic_DNA"/>
</dbReference>
<reference evidence="1 2" key="1">
    <citation type="journal article" date="2015" name="Mol. Plant Microbe Interact.">
        <title>Comparative Genomic Analysis of Pseudomonas chlororaphis PCL1606 Reveals New Insight into Antifungal Compounds Involved in Biocontrol.</title>
        <authorList>
            <person name="Calderon C.E."/>
            <person name="Ramos C."/>
            <person name="de Vicente A."/>
            <person name="Cazorla F.M."/>
        </authorList>
    </citation>
    <scope>NUCLEOTIDE SEQUENCE [LARGE SCALE GENOMIC DNA]</scope>
    <source>
        <strain evidence="1 2">PCL1606</strain>
    </source>
</reference>
<sequence length="128" mass="15166">MFELSHEQVAQLDDIRQNEVFERLLLDVQQENPQWLARKGLMPALQMLKDLRERAWGLGIREEAVVERFIRHGLTFTDFDRQPAFVAFMNRPVADSAERRFEDYEDIVAFRMNMQQWREGQAAGEARP</sequence>
<dbReference type="AlphaFoldDB" id="A0A0D5Y684"/>
<proteinExistence type="predicted"/>